<evidence type="ECO:0000313" key="3">
    <source>
        <dbReference type="Proteomes" id="UP000613740"/>
    </source>
</evidence>
<feature type="region of interest" description="Disordered" evidence="1">
    <location>
        <begin position="452"/>
        <end position="473"/>
    </location>
</feature>
<dbReference type="OrthoDB" id="10675257at2759"/>
<feature type="region of interest" description="Disordered" evidence="1">
    <location>
        <begin position="117"/>
        <end position="152"/>
    </location>
</feature>
<protein>
    <submittedName>
        <fullName evidence="2">Uncharacterized protein</fullName>
    </submittedName>
</protein>
<name>A0A836B3J3_9CHLO</name>
<gene>
    <name evidence="2" type="ORF">HYH02_008204</name>
</gene>
<proteinExistence type="predicted"/>
<feature type="compositionally biased region" description="Basic and acidic residues" evidence="1">
    <location>
        <begin position="464"/>
        <end position="473"/>
    </location>
</feature>
<organism evidence="2 3">
    <name type="scientific">Chlamydomonas schloesseri</name>
    <dbReference type="NCBI Taxonomy" id="2026947"/>
    <lineage>
        <taxon>Eukaryota</taxon>
        <taxon>Viridiplantae</taxon>
        <taxon>Chlorophyta</taxon>
        <taxon>core chlorophytes</taxon>
        <taxon>Chlorophyceae</taxon>
        <taxon>CS clade</taxon>
        <taxon>Chlamydomonadales</taxon>
        <taxon>Chlamydomonadaceae</taxon>
        <taxon>Chlamydomonas</taxon>
    </lineage>
</organism>
<dbReference type="AlphaFoldDB" id="A0A836B3J3"/>
<keyword evidence="3" id="KW-1185">Reference proteome</keyword>
<evidence type="ECO:0000313" key="2">
    <source>
        <dbReference type="EMBL" id="KAG2446630.1"/>
    </source>
</evidence>
<feature type="region of interest" description="Disordered" evidence="1">
    <location>
        <begin position="408"/>
        <end position="430"/>
    </location>
</feature>
<sequence>MDLSAVHHTVLLACLVCAGLACWKALRLLARKAAARPLASRAVAPPPRECAEARVPAVGPRCQLAKQAATRGSRCPGALARLPSGAPVAVAEGTADGAGLVSPASSAPCSVADSAESLSRSSSGMSSPSDSDTESNGGRRLSTSSSCSGVSAGGSTCARRFRAAGAVSATCSPAAAVKAMTASSAATCSGPSTSTTTSTSGSGSATSSCSAASSSAPSPRPVLRSSLRRPQAPRAKAAAAGVASPARRKTVTFSAEGDTICSPPTVEALGLLAAGARAVPVLPLSAATMGSPLATTTATDAVPLACSRSRSADLPAGLPSSPAPVAASSTSTSTLALSPAAPSLSLPSASSTSSSRAAGPGRQRVQQALAEARARHAHLGRQPLPAAWPLPPHAPGYQAELLAEAAARQRGLQAQEPQAPGRRERLAGSPNLPLSHLDSGLLSLAYTDGAAAGPSAPESGLGAAEERAQDRGGRRAGGVAAAAALREVLASEPLLLARVVARQQALSSALAVGAAAAQ</sequence>
<feature type="compositionally biased region" description="Low complexity" evidence="1">
    <location>
        <begin position="338"/>
        <end position="358"/>
    </location>
</feature>
<dbReference type="Proteomes" id="UP000613740">
    <property type="component" value="Unassembled WGS sequence"/>
</dbReference>
<feature type="region of interest" description="Disordered" evidence="1">
    <location>
        <begin position="183"/>
        <end position="249"/>
    </location>
</feature>
<evidence type="ECO:0000256" key="1">
    <source>
        <dbReference type="SAM" id="MobiDB-lite"/>
    </source>
</evidence>
<feature type="compositionally biased region" description="Low complexity" evidence="1">
    <location>
        <begin position="452"/>
        <end position="463"/>
    </location>
</feature>
<accession>A0A836B3J3</accession>
<comment type="caution">
    <text evidence="2">The sequence shown here is derived from an EMBL/GenBank/DDBJ whole genome shotgun (WGS) entry which is preliminary data.</text>
</comment>
<dbReference type="EMBL" id="JAEHOD010000025">
    <property type="protein sequence ID" value="KAG2446630.1"/>
    <property type="molecule type" value="Genomic_DNA"/>
</dbReference>
<feature type="region of interest" description="Disordered" evidence="1">
    <location>
        <begin position="338"/>
        <end position="377"/>
    </location>
</feature>
<feature type="compositionally biased region" description="Low complexity" evidence="1">
    <location>
        <begin position="228"/>
        <end position="245"/>
    </location>
</feature>
<feature type="compositionally biased region" description="Low complexity" evidence="1">
    <location>
        <begin position="183"/>
        <end position="217"/>
    </location>
</feature>
<reference evidence="2" key="1">
    <citation type="journal article" date="2020" name="bioRxiv">
        <title>Comparative genomics of Chlamydomonas.</title>
        <authorList>
            <person name="Craig R.J."/>
            <person name="Hasan A.R."/>
            <person name="Ness R.W."/>
            <person name="Keightley P.D."/>
        </authorList>
    </citation>
    <scope>NUCLEOTIDE SEQUENCE</scope>
    <source>
        <strain evidence="2">CCAP 11/173</strain>
    </source>
</reference>